<evidence type="ECO:0000313" key="3">
    <source>
        <dbReference type="Proteomes" id="UP000887458"/>
    </source>
</evidence>
<proteinExistence type="predicted"/>
<reference evidence="2 3" key="2">
    <citation type="journal article" date="2022" name="Mol. Biol. Evol.">
        <title>Comparative Genomics Reveals Insights into the Divergent Evolution of Astigmatic Mites and Household Pest Adaptations.</title>
        <authorList>
            <person name="Xiong Q."/>
            <person name="Wan A.T."/>
            <person name="Liu X."/>
            <person name="Fung C.S."/>
            <person name="Xiao X."/>
            <person name="Malainual N."/>
            <person name="Hou J."/>
            <person name="Wang L."/>
            <person name="Wang M."/>
            <person name="Yang K.Y."/>
            <person name="Cui Y."/>
            <person name="Leung E.L."/>
            <person name="Nong W."/>
            <person name="Shin S.K."/>
            <person name="Au S.W."/>
            <person name="Jeong K.Y."/>
            <person name="Chew F.T."/>
            <person name="Hui J.H."/>
            <person name="Leung T.F."/>
            <person name="Tungtrongchitr A."/>
            <person name="Zhong N."/>
            <person name="Liu Z."/>
            <person name="Tsui S.K."/>
        </authorList>
    </citation>
    <scope>NUCLEOTIDE SEQUENCE [LARGE SCALE GENOMIC DNA]</scope>
    <source>
        <strain evidence="2">Derp</strain>
    </source>
</reference>
<evidence type="ECO:0000313" key="2">
    <source>
        <dbReference type="EMBL" id="KAH9422416.1"/>
    </source>
</evidence>
<feature type="region of interest" description="Disordered" evidence="1">
    <location>
        <begin position="36"/>
        <end position="60"/>
    </location>
</feature>
<protein>
    <submittedName>
        <fullName evidence="2">Uncharacterized protein</fullName>
    </submittedName>
</protein>
<name>A0ABQ8JIH9_DERPT</name>
<accession>A0ABQ8JIH9</accession>
<comment type="caution">
    <text evidence="2">The sequence shown here is derived from an EMBL/GenBank/DDBJ whole genome shotgun (WGS) entry which is preliminary data.</text>
</comment>
<dbReference type="Proteomes" id="UP000887458">
    <property type="component" value="Unassembled WGS sequence"/>
</dbReference>
<organism evidence="2 3">
    <name type="scientific">Dermatophagoides pteronyssinus</name>
    <name type="common">European house dust mite</name>
    <dbReference type="NCBI Taxonomy" id="6956"/>
    <lineage>
        <taxon>Eukaryota</taxon>
        <taxon>Metazoa</taxon>
        <taxon>Ecdysozoa</taxon>
        <taxon>Arthropoda</taxon>
        <taxon>Chelicerata</taxon>
        <taxon>Arachnida</taxon>
        <taxon>Acari</taxon>
        <taxon>Acariformes</taxon>
        <taxon>Sarcoptiformes</taxon>
        <taxon>Astigmata</taxon>
        <taxon>Psoroptidia</taxon>
        <taxon>Analgoidea</taxon>
        <taxon>Pyroglyphidae</taxon>
        <taxon>Dermatophagoidinae</taxon>
        <taxon>Dermatophagoides</taxon>
    </lineage>
</organism>
<dbReference type="EMBL" id="NJHN03000036">
    <property type="protein sequence ID" value="KAH9422416.1"/>
    <property type="molecule type" value="Genomic_DNA"/>
</dbReference>
<reference evidence="2 3" key="1">
    <citation type="journal article" date="2018" name="J. Allergy Clin. Immunol.">
        <title>High-quality assembly of Dermatophagoides pteronyssinus genome and transcriptome reveals a wide range of novel allergens.</title>
        <authorList>
            <person name="Liu X.Y."/>
            <person name="Yang K.Y."/>
            <person name="Wang M.Q."/>
            <person name="Kwok J.S."/>
            <person name="Zeng X."/>
            <person name="Yang Z."/>
            <person name="Xiao X.J."/>
            <person name="Lau C.P."/>
            <person name="Li Y."/>
            <person name="Huang Z.M."/>
            <person name="Ba J.G."/>
            <person name="Yim A.K."/>
            <person name="Ouyang C.Y."/>
            <person name="Ngai S.M."/>
            <person name="Chan T.F."/>
            <person name="Leung E.L."/>
            <person name="Liu L."/>
            <person name="Liu Z.G."/>
            <person name="Tsui S.K."/>
        </authorList>
    </citation>
    <scope>NUCLEOTIDE SEQUENCE [LARGE SCALE GENOMIC DNA]</scope>
    <source>
        <strain evidence="2">Derp</strain>
    </source>
</reference>
<gene>
    <name evidence="2" type="ORF">DERP_003092</name>
</gene>
<keyword evidence="3" id="KW-1185">Reference proteome</keyword>
<evidence type="ECO:0000256" key="1">
    <source>
        <dbReference type="SAM" id="MobiDB-lite"/>
    </source>
</evidence>
<sequence>MSINLCQIFITIKQNKKNDNNESRLKHVHDTMITVKTEQQQQQQQQQAKNNSENGLFTKEKTLQKTLTELSTF</sequence>